<dbReference type="EMBL" id="SNRW01002882">
    <property type="protein sequence ID" value="KAA6391439.1"/>
    <property type="molecule type" value="Genomic_DNA"/>
</dbReference>
<comment type="subcellular location">
    <subcellularLocation>
        <location evidence="1">Nucleus</location>
    </subcellularLocation>
</comment>
<protein>
    <recommendedName>
        <fullName evidence="4">Nucleoporin Nup133/Nup155-like C-terminal domain-containing protein</fullName>
    </recommendedName>
</protein>
<dbReference type="GO" id="GO:0005635">
    <property type="term" value="C:nuclear envelope"/>
    <property type="evidence" value="ECO:0007669"/>
    <property type="project" value="UniProtKB-ARBA"/>
</dbReference>
<evidence type="ECO:0000259" key="4">
    <source>
        <dbReference type="Pfam" id="PF03177"/>
    </source>
</evidence>
<reference evidence="5 6" key="1">
    <citation type="submission" date="2019-03" db="EMBL/GenBank/DDBJ databases">
        <title>Single cell metagenomics reveals metabolic interactions within the superorganism composed of flagellate Streblomastix strix and complex community of Bacteroidetes bacteria on its surface.</title>
        <authorList>
            <person name="Treitli S.C."/>
            <person name="Kolisko M."/>
            <person name="Husnik F."/>
            <person name="Keeling P."/>
            <person name="Hampl V."/>
        </authorList>
    </citation>
    <scope>NUCLEOTIDE SEQUENCE [LARGE SCALE GENOMIC DNA]</scope>
    <source>
        <strain evidence="5">ST1C</strain>
    </source>
</reference>
<evidence type="ECO:0000256" key="1">
    <source>
        <dbReference type="ARBA" id="ARBA00004123"/>
    </source>
</evidence>
<evidence type="ECO:0000313" key="6">
    <source>
        <dbReference type="Proteomes" id="UP000324800"/>
    </source>
</evidence>
<evidence type="ECO:0000256" key="3">
    <source>
        <dbReference type="ARBA" id="ARBA00023242"/>
    </source>
</evidence>
<gene>
    <name evidence="5" type="ORF">EZS28_013034</name>
</gene>
<sequence length="156" mass="17951">MKKENKQTIVELLDQNCNSQRYQRDGNAINQLFKFLIIWIAAPQLNQLTDNNLSTVEYSTLQIKDPEIRLLETETFKSVLASQDELLHYAVYKWMADNINLKKALLHINSQFIESFIKIHFSTDADVNGYSNTDVNADADATSNLIEARKFALKTH</sequence>
<proteinExistence type="predicted"/>
<evidence type="ECO:0000313" key="5">
    <source>
        <dbReference type="EMBL" id="KAA6391439.1"/>
    </source>
</evidence>
<dbReference type="Proteomes" id="UP000324800">
    <property type="component" value="Unassembled WGS sequence"/>
</dbReference>
<dbReference type="InterPro" id="IPR007187">
    <property type="entry name" value="Nucleoporin_Nup133/Nup155_C"/>
</dbReference>
<keyword evidence="3" id="KW-0539">Nucleus</keyword>
<keyword evidence="2" id="KW-0813">Transport</keyword>
<dbReference type="Gene3D" id="1.25.40.450">
    <property type="entry name" value="Nucleoporin, helical domain, N-terminal subdomain"/>
    <property type="match status" value="1"/>
</dbReference>
<evidence type="ECO:0000256" key="2">
    <source>
        <dbReference type="ARBA" id="ARBA00022448"/>
    </source>
</evidence>
<comment type="caution">
    <text evidence="5">The sequence shown here is derived from an EMBL/GenBank/DDBJ whole genome shotgun (WGS) entry which is preliminary data.</text>
</comment>
<name>A0A5J4WAN5_9EUKA</name>
<dbReference type="Pfam" id="PF03177">
    <property type="entry name" value="Nucleoporin_C"/>
    <property type="match status" value="1"/>
</dbReference>
<feature type="domain" description="Nucleoporin Nup133/Nup155-like C-terminal" evidence="4">
    <location>
        <begin position="45"/>
        <end position="118"/>
    </location>
</feature>
<accession>A0A5J4WAN5</accession>
<dbReference type="AlphaFoldDB" id="A0A5J4WAN5"/>
<organism evidence="5 6">
    <name type="scientific">Streblomastix strix</name>
    <dbReference type="NCBI Taxonomy" id="222440"/>
    <lineage>
        <taxon>Eukaryota</taxon>
        <taxon>Metamonada</taxon>
        <taxon>Preaxostyla</taxon>
        <taxon>Oxymonadida</taxon>
        <taxon>Streblomastigidae</taxon>
        <taxon>Streblomastix</taxon>
    </lineage>
</organism>
<dbReference type="InterPro" id="IPR042533">
    <property type="entry name" value="Nucleoporin_Nup155_C_1"/>
</dbReference>